<proteinExistence type="predicted"/>
<sequence length="284" mass="31596">MSSKNRLADIAREHLPTDVARQWTDLLKPAVRLAHAADGDAIVGHLGGEAALPPDTPWPVWDGHGPLSLWLTLDCAALPTAELALPESGRLLFFLFDGQLCESSSPYIGDDDPGSRGAHQVVHVPEGTPTRPRPGPAALHHQIEAEPLTASVIWTAPQYPTDLEDWHVRFGAPDEATSRALHGEEFEDTLDLWGRATHQVGGHPFAPQTPVEEDLAAHVVFAGTDRSAAELRREVARWRLLLQFMPDHRTRLWCGDTYYLYWFITVEDLAARRWDRARLLAQDT</sequence>
<dbReference type="EMBL" id="JACJIA010000004">
    <property type="protein sequence ID" value="MBA8952173.1"/>
    <property type="molecule type" value="Genomic_DNA"/>
</dbReference>
<dbReference type="InterPro" id="IPR035948">
    <property type="entry name" value="YwqG-like_sf"/>
</dbReference>
<keyword evidence="2" id="KW-1185">Reference proteome</keyword>
<gene>
    <name evidence="1" type="ORF">HNR61_003813</name>
</gene>
<dbReference type="Proteomes" id="UP000572680">
    <property type="component" value="Unassembled WGS sequence"/>
</dbReference>
<dbReference type="AlphaFoldDB" id="A0A7W3LQ13"/>
<evidence type="ECO:0000313" key="2">
    <source>
        <dbReference type="Proteomes" id="UP000572680"/>
    </source>
</evidence>
<dbReference type="InterPro" id="IPR015315">
    <property type="entry name" value="DUF1963"/>
</dbReference>
<dbReference type="Gene3D" id="2.30.320.10">
    <property type="entry name" value="YwqG-like"/>
    <property type="match status" value="1"/>
</dbReference>
<name>A0A7W3LQ13_ACTNM</name>
<comment type="caution">
    <text evidence="1">The sequence shown here is derived from an EMBL/GenBank/DDBJ whole genome shotgun (WGS) entry which is preliminary data.</text>
</comment>
<protein>
    <recommendedName>
        <fullName evidence="3">DUF1963 domain-containing protein</fullName>
    </recommendedName>
</protein>
<dbReference type="RefSeq" id="WP_182844433.1">
    <property type="nucleotide sequence ID" value="NZ_BAAALP010000018.1"/>
</dbReference>
<reference evidence="1 2" key="1">
    <citation type="submission" date="2020-08" db="EMBL/GenBank/DDBJ databases">
        <title>Genomic Encyclopedia of Type Strains, Phase IV (KMG-IV): sequencing the most valuable type-strain genomes for metagenomic binning, comparative biology and taxonomic classification.</title>
        <authorList>
            <person name="Goeker M."/>
        </authorList>
    </citation>
    <scope>NUCLEOTIDE SEQUENCE [LARGE SCALE GENOMIC DNA]</scope>
    <source>
        <strain evidence="1 2">DSM 44197</strain>
    </source>
</reference>
<organism evidence="1 2">
    <name type="scientific">Actinomadura namibiensis</name>
    <dbReference type="NCBI Taxonomy" id="182080"/>
    <lineage>
        <taxon>Bacteria</taxon>
        <taxon>Bacillati</taxon>
        <taxon>Actinomycetota</taxon>
        <taxon>Actinomycetes</taxon>
        <taxon>Streptosporangiales</taxon>
        <taxon>Thermomonosporaceae</taxon>
        <taxon>Actinomadura</taxon>
    </lineage>
</organism>
<dbReference type="SUPFAM" id="SSF103032">
    <property type="entry name" value="Hypothetical protein YwqG"/>
    <property type="match status" value="1"/>
</dbReference>
<dbReference type="Pfam" id="PF09234">
    <property type="entry name" value="DUF1963"/>
    <property type="match status" value="1"/>
</dbReference>
<evidence type="ECO:0000313" key="1">
    <source>
        <dbReference type="EMBL" id="MBA8952173.1"/>
    </source>
</evidence>
<accession>A0A7W3LQ13</accession>
<evidence type="ECO:0008006" key="3">
    <source>
        <dbReference type="Google" id="ProtNLM"/>
    </source>
</evidence>